<name>A0AAV0ZCX1_VICFA</name>
<sequence length="96" mass="10677">MHLTALPLLRALPRVITLLLLPSPFKKEKENEESGCETVNPSETETVSPSTESPSTDNVNPSTEPVVTLQQDSIVYYDYSIVIILFLCLHEIDCDS</sequence>
<dbReference type="Proteomes" id="UP001157006">
    <property type="component" value="Chromosome 1S"/>
</dbReference>
<dbReference type="EMBL" id="OX451735">
    <property type="protein sequence ID" value="CAI8594687.1"/>
    <property type="molecule type" value="Genomic_DNA"/>
</dbReference>
<keyword evidence="4" id="KW-1185">Reference proteome</keyword>
<gene>
    <name evidence="3" type="ORF">VFH_I153280</name>
</gene>
<feature type="chain" id="PRO_5043415510" evidence="2">
    <location>
        <begin position="18"/>
        <end position="96"/>
    </location>
</feature>
<feature type="region of interest" description="Disordered" evidence="1">
    <location>
        <begin position="27"/>
        <end position="64"/>
    </location>
</feature>
<evidence type="ECO:0000313" key="3">
    <source>
        <dbReference type="EMBL" id="CAI8594687.1"/>
    </source>
</evidence>
<feature type="signal peptide" evidence="2">
    <location>
        <begin position="1"/>
        <end position="17"/>
    </location>
</feature>
<evidence type="ECO:0000313" key="4">
    <source>
        <dbReference type="Proteomes" id="UP001157006"/>
    </source>
</evidence>
<evidence type="ECO:0000256" key="1">
    <source>
        <dbReference type="SAM" id="MobiDB-lite"/>
    </source>
</evidence>
<protein>
    <submittedName>
        <fullName evidence="3">Uncharacterized protein</fullName>
    </submittedName>
</protein>
<reference evidence="3 4" key="1">
    <citation type="submission" date="2023-01" db="EMBL/GenBank/DDBJ databases">
        <authorList>
            <person name="Kreplak J."/>
        </authorList>
    </citation>
    <scope>NUCLEOTIDE SEQUENCE [LARGE SCALE GENOMIC DNA]</scope>
</reference>
<organism evidence="3 4">
    <name type="scientific">Vicia faba</name>
    <name type="common">Broad bean</name>
    <name type="synonym">Faba vulgaris</name>
    <dbReference type="NCBI Taxonomy" id="3906"/>
    <lineage>
        <taxon>Eukaryota</taxon>
        <taxon>Viridiplantae</taxon>
        <taxon>Streptophyta</taxon>
        <taxon>Embryophyta</taxon>
        <taxon>Tracheophyta</taxon>
        <taxon>Spermatophyta</taxon>
        <taxon>Magnoliopsida</taxon>
        <taxon>eudicotyledons</taxon>
        <taxon>Gunneridae</taxon>
        <taxon>Pentapetalae</taxon>
        <taxon>rosids</taxon>
        <taxon>fabids</taxon>
        <taxon>Fabales</taxon>
        <taxon>Fabaceae</taxon>
        <taxon>Papilionoideae</taxon>
        <taxon>50 kb inversion clade</taxon>
        <taxon>NPAAA clade</taxon>
        <taxon>Hologalegina</taxon>
        <taxon>IRL clade</taxon>
        <taxon>Fabeae</taxon>
        <taxon>Vicia</taxon>
    </lineage>
</organism>
<evidence type="ECO:0000256" key="2">
    <source>
        <dbReference type="SAM" id="SignalP"/>
    </source>
</evidence>
<accession>A0AAV0ZCX1</accession>
<proteinExistence type="predicted"/>
<dbReference type="AlphaFoldDB" id="A0AAV0ZCX1"/>
<feature type="compositionally biased region" description="Low complexity" evidence="1">
    <location>
        <begin position="41"/>
        <end position="56"/>
    </location>
</feature>
<keyword evidence="2" id="KW-0732">Signal</keyword>